<name>A0A151Z8G3_TIELA</name>
<dbReference type="Gene3D" id="3.30.559.30">
    <property type="entry name" value="Nonribosomal peptide synthetase, condensation domain"/>
    <property type="match status" value="1"/>
</dbReference>
<dbReference type="Gene3D" id="3.30.559.10">
    <property type="entry name" value="Chloramphenicol acetyltransferase-like domain"/>
    <property type="match status" value="1"/>
</dbReference>
<evidence type="ECO:0000313" key="1">
    <source>
        <dbReference type="EMBL" id="KYQ90259.1"/>
    </source>
</evidence>
<organism evidence="1 2">
    <name type="scientific">Tieghemostelium lacteum</name>
    <name type="common">Slime mold</name>
    <name type="synonym">Dictyostelium lacteum</name>
    <dbReference type="NCBI Taxonomy" id="361077"/>
    <lineage>
        <taxon>Eukaryota</taxon>
        <taxon>Amoebozoa</taxon>
        <taxon>Evosea</taxon>
        <taxon>Eumycetozoa</taxon>
        <taxon>Dictyostelia</taxon>
        <taxon>Dictyosteliales</taxon>
        <taxon>Raperosteliaceae</taxon>
        <taxon>Tieghemostelium</taxon>
    </lineage>
</organism>
<dbReference type="InParanoid" id="A0A151Z8G3"/>
<evidence type="ECO:0000313" key="2">
    <source>
        <dbReference type="Proteomes" id="UP000076078"/>
    </source>
</evidence>
<dbReference type="InterPro" id="IPR023213">
    <property type="entry name" value="CAT-like_dom_sf"/>
</dbReference>
<dbReference type="PANTHER" id="PTHR28037:SF1">
    <property type="entry name" value="ALCOHOL O-ACETYLTRANSFERASE 1-RELATED"/>
    <property type="match status" value="1"/>
</dbReference>
<comment type="caution">
    <text evidence="1">The sequence shown here is derived from an EMBL/GenBank/DDBJ whole genome shotgun (WGS) entry which is preliminary data.</text>
</comment>
<accession>A0A151Z8G3</accession>
<keyword evidence="2" id="KW-1185">Reference proteome</keyword>
<evidence type="ECO:0008006" key="3">
    <source>
        <dbReference type="Google" id="ProtNLM"/>
    </source>
</evidence>
<dbReference type="InterPro" id="IPR052058">
    <property type="entry name" value="Alcohol_O-acetyltransferase"/>
</dbReference>
<reference evidence="1 2" key="1">
    <citation type="submission" date="2015-12" db="EMBL/GenBank/DDBJ databases">
        <title>Dictyostelia acquired genes for synthesis and detection of signals that induce cell-type specialization by lateral gene transfer from prokaryotes.</title>
        <authorList>
            <person name="Gloeckner G."/>
            <person name="Schaap P."/>
        </authorList>
    </citation>
    <scope>NUCLEOTIDE SEQUENCE [LARGE SCALE GENOMIC DNA]</scope>
    <source>
        <strain evidence="1 2">TK</strain>
    </source>
</reference>
<protein>
    <recommendedName>
        <fullName evidence="3">Condensation domain-containing protein</fullName>
    </recommendedName>
</protein>
<dbReference type="OrthoDB" id="2353137at2759"/>
<dbReference type="Proteomes" id="UP000076078">
    <property type="component" value="Unassembled WGS sequence"/>
</dbReference>
<dbReference type="AlphaFoldDB" id="A0A151Z8G3"/>
<dbReference type="PANTHER" id="PTHR28037">
    <property type="entry name" value="ALCOHOL O-ACETYLTRANSFERASE 1-RELATED"/>
    <property type="match status" value="1"/>
</dbReference>
<proteinExistence type="predicted"/>
<dbReference type="SUPFAM" id="SSF52777">
    <property type="entry name" value="CoA-dependent acyltransferases"/>
    <property type="match status" value="1"/>
</dbReference>
<dbReference type="EMBL" id="LODT01000037">
    <property type="protein sequence ID" value="KYQ90259.1"/>
    <property type="molecule type" value="Genomic_DNA"/>
</dbReference>
<gene>
    <name evidence="1" type="ORF">DLAC_08862</name>
</gene>
<dbReference type="PROSITE" id="PS51257">
    <property type="entry name" value="PROKAR_LIPOPROTEIN"/>
    <property type="match status" value="1"/>
</dbReference>
<sequence length="445" mass="51225">MQPNRGLNIRETYYTYCNNISNIVIACRFRYPNSDKNDIVDRLQNILGYLQSSNPLLRCTINIGIDKKWIFEQSEFIKDVSVKILNVKSEDMSMEIKNSIEFELSKRFDIDKYESLMRLKLLVSDNKEEYYGLILTSSHTAFDGKIAMYFFKSIMNLLANPSENNLQQPLKQSLQESNTPLRPPEYESWFNFSKLVKYIGSFLAFEWYRSPKRFLYQTNDKSTIDSSKTKSTYIKLDESQTVQFIQECKKQQCSVTSALSTLLAYSVSHTLDTPFVSGGLAVDLRSKLNIKEYTNGVFISTLLLCHNLSGEQSLFNSNNFWSESKRVNDQLKYSLENGDHFRLLSLNLMKKDQASNGSPIGVSYALSSLGNISMDFSKSEKELSIEDLQITSTIQPPNNQLVELTTVTLNNRIHLDFGYVSSLNRDQVDKFIQLFQDYLNNLLQS</sequence>